<dbReference type="AlphaFoldDB" id="A0A2G9UNC7"/>
<sequence length="251" mass="27102">MQARLLLQKKGCVHNSKFIRQTSCGCYGGIRVPQKGVVALSIYYQCKTVISERPQFDEVFDLEGTLYESQGKSSASALESPKLRFMLSHEILYNNSRQDQQNQNHMSHPVATARGPEMYVYVLLVVAASVIAQPPPPPQPNNQPNQANQANPQQPTTNPQQNSNAGQAGQFIGGLLGGLLLGATGLYPYGPMGMPFPPGGPMPFPMGPEVFPFGVPEPFPMMGPGPFPYGGPMPMGPFPPMPFGGPPFMGR</sequence>
<protein>
    <submittedName>
        <fullName evidence="3">Uncharacterized protein</fullName>
    </submittedName>
</protein>
<keyword evidence="2" id="KW-0472">Membrane</keyword>
<keyword evidence="4" id="KW-1185">Reference proteome</keyword>
<gene>
    <name evidence="3" type="ORF">TELCIR_06343</name>
</gene>
<evidence type="ECO:0000313" key="3">
    <source>
        <dbReference type="EMBL" id="PIO71748.1"/>
    </source>
</evidence>
<organism evidence="3 4">
    <name type="scientific">Teladorsagia circumcincta</name>
    <name type="common">Brown stomach worm</name>
    <name type="synonym">Ostertagia circumcincta</name>
    <dbReference type="NCBI Taxonomy" id="45464"/>
    <lineage>
        <taxon>Eukaryota</taxon>
        <taxon>Metazoa</taxon>
        <taxon>Ecdysozoa</taxon>
        <taxon>Nematoda</taxon>
        <taxon>Chromadorea</taxon>
        <taxon>Rhabditida</taxon>
        <taxon>Rhabditina</taxon>
        <taxon>Rhabditomorpha</taxon>
        <taxon>Strongyloidea</taxon>
        <taxon>Trichostrongylidae</taxon>
        <taxon>Teladorsagia</taxon>
    </lineage>
</organism>
<dbReference type="Proteomes" id="UP000230423">
    <property type="component" value="Unassembled WGS sequence"/>
</dbReference>
<name>A0A2G9UNC7_TELCI</name>
<reference evidence="3 4" key="1">
    <citation type="submission" date="2015-09" db="EMBL/GenBank/DDBJ databases">
        <title>Draft genome of the parasitic nematode Teladorsagia circumcincta isolate WARC Sus (inbred).</title>
        <authorList>
            <person name="Mitreva M."/>
        </authorList>
    </citation>
    <scope>NUCLEOTIDE SEQUENCE [LARGE SCALE GENOMIC DNA]</scope>
    <source>
        <strain evidence="3 4">S</strain>
    </source>
</reference>
<feature type="compositionally biased region" description="Low complexity" evidence="1">
    <location>
        <begin position="142"/>
        <end position="162"/>
    </location>
</feature>
<evidence type="ECO:0000256" key="2">
    <source>
        <dbReference type="SAM" id="Phobius"/>
    </source>
</evidence>
<proteinExistence type="predicted"/>
<dbReference type="EMBL" id="KZ345856">
    <property type="protein sequence ID" value="PIO71748.1"/>
    <property type="molecule type" value="Genomic_DNA"/>
</dbReference>
<evidence type="ECO:0000313" key="4">
    <source>
        <dbReference type="Proteomes" id="UP000230423"/>
    </source>
</evidence>
<evidence type="ECO:0000256" key="1">
    <source>
        <dbReference type="SAM" id="MobiDB-lite"/>
    </source>
</evidence>
<feature type="region of interest" description="Disordered" evidence="1">
    <location>
        <begin position="133"/>
        <end position="169"/>
    </location>
</feature>
<accession>A0A2G9UNC7</accession>
<feature type="transmembrane region" description="Helical" evidence="2">
    <location>
        <begin position="168"/>
        <end position="189"/>
    </location>
</feature>
<keyword evidence="2" id="KW-1133">Transmembrane helix</keyword>
<keyword evidence="2" id="KW-0812">Transmembrane</keyword>